<gene>
    <name evidence="1" type="ORF">B0H16DRAFT_1517904</name>
</gene>
<dbReference type="EMBL" id="JARKIB010000018">
    <property type="protein sequence ID" value="KAJ7769462.1"/>
    <property type="molecule type" value="Genomic_DNA"/>
</dbReference>
<protein>
    <submittedName>
        <fullName evidence="1">Uncharacterized protein</fullName>
    </submittedName>
</protein>
<keyword evidence="2" id="KW-1185">Reference proteome</keyword>
<accession>A0AAD7NNU9</accession>
<evidence type="ECO:0000313" key="1">
    <source>
        <dbReference type="EMBL" id="KAJ7769462.1"/>
    </source>
</evidence>
<dbReference type="Gene3D" id="3.80.10.10">
    <property type="entry name" value="Ribonuclease Inhibitor"/>
    <property type="match status" value="1"/>
</dbReference>
<dbReference type="SUPFAM" id="SSF52047">
    <property type="entry name" value="RNI-like"/>
    <property type="match status" value="1"/>
</dbReference>
<sequence>MHGAAFYFISRVVWWKFDRKRKNGFADRALVSRVLKRDDECLLAVRSLKLSTRGGEDYKDAETEIVPVLLEALARFPKLREFDWDGTLGPMPRSVLQTLLSANRQLETLRIGVVCAISPLDISGFPNLVNLEVNLEVNCGAASLGVGTAKILCPHSLRSLELDFHSRFRSDDMISATFNKFQVLVDNTLSLGVLYLRGWCIRWDLGRHISSYTFLHTMSLSEITPPPDTGLDFTHLPTLANLTLDTIGDINCGSLHICIRTPDTLRNLELTNVWPAVLGTNILRGVHLASLDSLALWGVPLTREDMDSIFAPQDSDGAVPLTHRPCMLKTLKIHRLPSLSRSAATIRSSRSFPALLHLGLDIDDDDDDEDLLDSLLLFLGRATALQKLELRCGETPPPWKTAFKAATNLRYISLHIHRLTPDHFIFHELGDALQHVSSLTLAVDGRWVPELHLTDDILRGFSKFTQLQTLVVEYYSWSGTVHDDPNVEQLSIYVPTLRTFTFGRRTWEIQRHAITGAFQRADMEVAE</sequence>
<dbReference type="AlphaFoldDB" id="A0AAD7NNU9"/>
<reference evidence="1" key="1">
    <citation type="submission" date="2023-03" db="EMBL/GenBank/DDBJ databases">
        <title>Massive genome expansion in bonnet fungi (Mycena s.s.) driven by repeated elements and novel gene families across ecological guilds.</title>
        <authorList>
            <consortium name="Lawrence Berkeley National Laboratory"/>
            <person name="Harder C.B."/>
            <person name="Miyauchi S."/>
            <person name="Viragh M."/>
            <person name="Kuo A."/>
            <person name="Thoen E."/>
            <person name="Andreopoulos B."/>
            <person name="Lu D."/>
            <person name="Skrede I."/>
            <person name="Drula E."/>
            <person name="Henrissat B."/>
            <person name="Morin E."/>
            <person name="Kohler A."/>
            <person name="Barry K."/>
            <person name="LaButti K."/>
            <person name="Morin E."/>
            <person name="Salamov A."/>
            <person name="Lipzen A."/>
            <person name="Mereny Z."/>
            <person name="Hegedus B."/>
            <person name="Baldrian P."/>
            <person name="Stursova M."/>
            <person name="Weitz H."/>
            <person name="Taylor A."/>
            <person name="Grigoriev I.V."/>
            <person name="Nagy L.G."/>
            <person name="Martin F."/>
            <person name="Kauserud H."/>
        </authorList>
    </citation>
    <scope>NUCLEOTIDE SEQUENCE</scope>
    <source>
        <strain evidence="1">CBHHK182m</strain>
    </source>
</reference>
<dbReference type="Proteomes" id="UP001215598">
    <property type="component" value="Unassembled WGS sequence"/>
</dbReference>
<dbReference type="InterPro" id="IPR032675">
    <property type="entry name" value="LRR_dom_sf"/>
</dbReference>
<comment type="caution">
    <text evidence="1">The sequence shown here is derived from an EMBL/GenBank/DDBJ whole genome shotgun (WGS) entry which is preliminary data.</text>
</comment>
<proteinExistence type="predicted"/>
<evidence type="ECO:0000313" key="2">
    <source>
        <dbReference type="Proteomes" id="UP001215598"/>
    </source>
</evidence>
<organism evidence="1 2">
    <name type="scientific">Mycena metata</name>
    <dbReference type="NCBI Taxonomy" id="1033252"/>
    <lineage>
        <taxon>Eukaryota</taxon>
        <taxon>Fungi</taxon>
        <taxon>Dikarya</taxon>
        <taxon>Basidiomycota</taxon>
        <taxon>Agaricomycotina</taxon>
        <taxon>Agaricomycetes</taxon>
        <taxon>Agaricomycetidae</taxon>
        <taxon>Agaricales</taxon>
        <taxon>Marasmiineae</taxon>
        <taxon>Mycenaceae</taxon>
        <taxon>Mycena</taxon>
    </lineage>
</organism>
<name>A0AAD7NNU9_9AGAR</name>